<dbReference type="GO" id="GO:0008270">
    <property type="term" value="F:zinc ion binding"/>
    <property type="evidence" value="ECO:0007669"/>
    <property type="project" value="UniProtKB-KW"/>
</dbReference>
<sequence length="474" mass="53111">MPNTATRGDNPSNGESRPKAPTYLELFNAVASLIAQLQQLQSTSTPRQPFPAPTADLCESSSHAYKSRTSRRSITLCQNRAVPIALFVILRHARPLTDWVHSRQHTTRDELLSDIQDWQRMRAKRKEKFESTNSSTTKPRFVKQKTADDPNRTKNEIRRNHRAAQNRPTVYCYNCRGAGHISKDCPRPRRPVKCSNCHSDDRISSQHTRGRCPIALIPRRPPTKHTSRRCDDRDSAVLIRPSIARACGLNVRDTVCPLYTVGNADKPSTMTGMTIGEGDADFIIDDVLAADHPLKVVLDHSLPVDVLVGRTWLNLPHVNYFKQGGEIVFETNSCISADALAETHAEDILYVAGTDSVRPAKEPITADDVVIDADVIEIQPESLMTLLNEHRDVFAKNIMELGCTNVIAMDIAETPGSAISTLNSFPGNSLNNLFSNVGWRHRSRLRGGFQEWSWDGFWGGFRGKFPPPRHYFEV</sequence>
<dbReference type="EMBL" id="VUJU01010127">
    <property type="protein sequence ID" value="KAF0715714.1"/>
    <property type="molecule type" value="Genomic_DNA"/>
</dbReference>
<dbReference type="OrthoDB" id="6612057at2759"/>
<accession>A0A6G0VZI1</accession>
<gene>
    <name evidence="4" type="ORF">FWK35_00033645</name>
</gene>
<evidence type="ECO:0000313" key="5">
    <source>
        <dbReference type="Proteomes" id="UP000478052"/>
    </source>
</evidence>
<evidence type="ECO:0000259" key="3">
    <source>
        <dbReference type="PROSITE" id="PS50158"/>
    </source>
</evidence>
<reference evidence="4 5" key="1">
    <citation type="submission" date="2019-08" db="EMBL/GenBank/DDBJ databases">
        <title>Whole genome of Aphis craccivora.</title>
        <authorList>
            <person name="Voronova N.V."/>
            <person name="Shulinski R.S."/>
            <person name="Bandarenka Y.V."/>
            <person name="Zhorov D.G."/>
            <person name="Warner D."/>
        </authorList>
    </citation>
    <scope>NUCLEOTIDE SEQUENCE [LARGE SCALE GENOMIC DNA]</scope>
    <source>
        <strain evidence="4">180601</strain>
        <tissue evidence="4">Whole Body</tissue>
    </source>
</reference>
<comment type="caution">
    <text evidence="4">The sequence shown here is derived from an EMBL/GenBank/DDBJ whole genome shotgun (WGS) entry which is preliminary data.</text>
</comment>
<keyword evidence="1" id="KW-0863">Zinc-finger</keyword>
<dbReference type="Pfam" id="PF00098">
    <property type="entry name" value="zf-CCHC"/>
    <property type="match status" value="1"/>
</dbReference>
<feature type="non-terminal residue" evidence="4">
    <location>
        <position position="474"/>
    </location>
</feature>
<dbReference type="AlphaFoldDB" id="A0A6G0VZI1"/>
<dbReference type="GO" id="GO:0003676">
    <property type="term" value="F:nucleic acid binding"/>
    <property type="evidence" value="ECO:0007669"/>
    <property type="project" value="InterPro"/>
</dbReference>
<name>A0A6G0VZI1_APHCR</name>
<proteinExistence type="predicted"/>
<dbReference type="Proteomes" id="UP000478052">
    <property type="component" value="Unassembled WGS sequence"/>
</dbReference>
<dbReference type="Gene3D" id="4.10.60.10">
    <property type="entry name" value="Zinc finger, CCHC-type"/>
    <property type="match status" value="1"/>
</dbReference>
<keyword evidence="1" id="KW-0479">Metal-binding</keyword>
<dbReference type="SMART" id="SM00343">
    <property type="entry name" value="ZnF_C2HC"/>
    <property type="match status" value="1"/>
</dbReference>
<dbReference type="InterPro" id="IPR001878">
    <property type="entry name" value="Znf_CCHC"/>
</dbReference>
<evidence type="ECO:0000313" key="4">
    <source>
        <dbReference type="EMBL" id="KAF0715714.1"/>
    </source>
</evidence>
<feature type="compositionally biased region" description="Basic and acidic residues" evidence="2">
    <location>
        <begin position="145"/>
        <end position="158"/>
    </location>
</feature>
<dbReference type="SUPFAM" id="SSF57756">
    <property type="entry name" value="Retrovirus zinc finger-like domains"/>
    <property type="match status" value="1"/>
</dbReference>
<organism evidence="4 5">
    <name type="scientific">Aphis craccivora</name>
    <name type="common">Cowpea aphid</name>
    <dbReference type="NCBI Taxonomy" id="307492"/>
    <lineage>
        <taxon>Eukaryota</taxon>
        <taxon>Metazoa</taxon>
        <taxon>Ecdysozoa</taxon>
        <taxon>Arthropoda</taxon>
        <taxon>Hexapoda</taxon>
        <taxon>Insecta</taxon>
        <taxon>Pterygota</taxon>
        <taxon>Neoptera</taxon>
        <taxon>Paraneoptera</taxon>
        <taxon>Hemiptera</taxon>
        <taxon>Sternorrhyncha</taxon>
        <taxon>Aphidomorpha</taxon>
        <taxon>Aphidoidea</taxon>
        <taxon>Aphididae</taxon>
        <taxon>Aphidini</taxon>
        <taxon>Aphis</taxon>
        <taxon>Aphis</taxon>
    </lineage>
</organism>
<feature type="region of interest" description="Disordered" evidence="2">
    <location>
        <begin position="125"/>
        <end position="163"/>
    </location>
</feature>
<evidence type="ECO:0000256" key="1">
    <source>
        <dbReference type="PROSITE-ProRule" id="PRU00047"/>
    </source>
</evidence>
<dbReference type="InterPro" id="IPR036875">
    <property type="entry name" value="Znf_CCHC_sf"/>
</dbReference>
<protein>
    <recommendedName>
        <fullName evidence="3">CCHC-type domain-containing protein</fullName>
    </recommendedName>
</protein>
<dbReference type="PROSITE" id="PS50158">
    <property type="entry name" value="ZF_CCHC"/>
    <property type="match status" value="1"/>
</dbReference>
<keyword evidence="1" id="KW-0862">Zinc</keyword>
<keyword evidence="5" id="KW-1185">Reference proteome</keyword>
<feature type="domain" description="CCHC-type" evidence="3">
    <location>
        <begin position="172"/>
        <end position="187"/>
    </location>
</feature>
<evidence type="ECO:0000256" key="2">
    <source>
        <dbReference type="SAM" id="MobiDB-lite"/>
    </source>
</evidence>